<protein>
    <submittedName>
        <fullName evidence="4">Nitronate monooxygenase</fullName>
    </submittedName>
</protein>
<name>A0A1G5I6H8_9BACT</name>
<gene>
    <name evidence="4" type="ORF">SAMN05216233_117105</name>
</gene>
<proteinExistence type="predicted"/>
<accession>A0A1G5I6H8</accession>
<organism evidence="4 5">
    <name type="scientific">Desulfoluna spongiiphila</name>
    <dbReference type="NCBI Taxonomy" id="419481"/>
    <lineage>
        <taxon>Bacteria</taxon>
        <taxon>Pseudomonadati</taxon>
        <taxon>Thermodesulfobacteriota</taxon>
        <taxon>Desulfobacteria</taxon>
        <taxon>Desulfobacterales</taxon>
        <taxon>Desulfolunaceae</taxon>
        <taxon>Desulfoluna</taxon>
    </lineage>
</organism>
<dbReference type="STRING" id="419481.SAMN05216233_117105"/>
<dbReference type="PANTHER" id="PTHR32332">
    <property type="entry name" value="2-NITROPROPANE DIOXYGENASE"/>
    <property type="match status" value="1"/>
</dbReference>
<dbReference type="OrthoDB" id="9778912at2"/>
<evidence type="ECO:0000313" key="5">
    <source>
        <dbReference type="Proteomes" id="UP000198870"/>
    </source>
</evidence>
<keyword evidence="5" id="KW-1185">Reference proteome</keyword>
<dbReference type="GO" id="GO:0018580">
    <property type="term" value="F:nitronate monooxygenase activity"/>
    <property type="evidence" value="ECO:0007669"/>
    <property type="project" value="InterPro"/>
</dbReference>
<dbReference type="EMBL" id="FMUX01000017">
    <property type="protein sequence ID" value="SCY70888.1"/>
    <property type="molecule type" value="Genomic_DNA"/>
</dbReference>
<keyword evidence="2" id="KW-0288">FMN</keyword>
<sequence length="330" mass="35749">MIQTKITEMFDIEYPIICGAMMWICKPELCAAISNAGGMGNITAAIYKTEDEFRGALRKTRELTDKPFTVNITLLPSINITPEHHKMYLTVCAEEKVPALEISGAPIDKACGMEYIDMLKKAGVKLFHKVGSVRHAIHAEKAGYDGIFAAGIEEGGHPLNDDVTTMLLTPRIVESVNIPVVTTGGIANGKTMAAALMLGADAVMMASRFMATQECDIHANIKDELVKRQERDTTLICKSVNLQGRALINQTTQSVLDVEREGGGLEKIIPLITGDQCLKAWETGDVDIAPMMVGQSIGLIHEVLTCKELLASMAADAEAEIGKLHKKLIA</sequence>
<dbReference type="Pfam" id="PF03060">
    <property type="entry name" value="NMO"/>
    <property type="match status" value="1"/>
</dbReference>
<dbReference type="CDD" id="cd04730">
    <property type="entry name" value="NPD_like"/>
    <property type="match status" value="1"/>
</dbReference>
<keyword evidence="4" id="KW-0503">Monooxygenase</keyword>
<keyword evidence="3" id="KW-0560">Oxidoreductase</keyword>
<dbReference type="Gene3D" id="3.20.20.70">
    <property type="entry name" value="Aldolase class I"/>
    <property type="match status" value="1"/>
</dbReference>
<dbReference type="PANTHER" id="PTHR32332:SF20">
    <property type="entry name" value="2-NITROPROPANE DIOXYGENASE-LIKE PROTEIN"/>
    <property type="match status" value="1"/>
</dbReference>
<evidence type="ECO:0000313" key="4">
    <source>
        <dbReference type="EMBL" id="SCY70888.1"/>
    </source>
</evidence>
<evidence type="ECO:0000256" key="3">
    <source>
        <dbReference type="ARBA" id="ARBA00023002"/>
    </source>
</evidence>
<evidence type="ECO:0000256" key="2">
    <source>
        <dbReference type="ARBA" id="ARBA00022643"/>
    </source>
</evidence>
<evidence type="ECO:0000256" key="1">
    <source>
        <dbReference type="ARBA" id="ARBA00022630"/>
    </source>
</evidence>
<dbReference type="Proteomes" id="UP000198870">
    <property type="component" value="Unassembled WGS sequence"/>
</dbReference>
<dbReference type="RefSeq" id="WP_092213310.1">
    <property type="nucleotide sequence ID" value="NZ_FMUX01000017.1"/>
</dbReference>
<dbReference type="SUPFAM" id="SSF51412">
    <property type="entry name" value="Inosine monophosphate dehydrogenase (IMPDH)"/>
    <property type="match status" value="1"/>
</dbReference>
<reference evidence="4 5" key="1">
    <citation type="submission" date="2016-10" db="EMBL/GenBank/DDBJ databases">
        <authorList>
            <person name="de Groot N.N."/>
        </authorList>
    </citation>
    <scope>NUCLEOTIDE SEQUENCE [LARGE SCALE GENOMIC DNA]</scope>
    <source>
        <strain evidence="4 5">AA1</strain>
    </source>
</reference>
<dbReference type="AlphaFoldDB" id="A0A1G5I6H8"/>
<dbReference type="InterPro" id="IPR004136">
    <property type="entry name" value="NMO"/>
</dbReference>
<dbReference type="InterPro" id="IPR013785">
    <property type="entry name" value="Aldolase_TIM"/>
</dbReference>
<keyword evidence="1" id="KW-0285">Flavoprotein</keyword>